<dbReference type="PANTHER" id="PTHR35807">
    <property type="entry name" value="TRANSCRIPTIONAL REGULATOR REDD-RELATED"/>
    <property type="match status" value="1"/>
</dbReference>
<dbReference type="Gene3D" id="3.40.50.300">
    <property type="entry name" value="P-loop containing nucleotide triphosphate hydrolases"/>
    <property type="match status" value="1"/>
</dbReference>
<dbReference type="PANTHER" id="PTHR35807:SF1">
    <property type="entry name" value="TRANSCRIPTIONAL REGULATOR REDD"/>
    <property type="match status" value="1"/>
</dbReference>
<dbReference type="Gene3D" id="1.25.40.10">
    <property type="entry name" value="Tetratricopeptide repeat domain"/>
    <property type="match status" value="2"/>
</dbReference>
<evidence type="ECO:0000256" key="2">
    <source>
        <dbReference type="ARBA" id="ARBA00023163"/>
    </source>
</evidence>
<dbReference type="SUPFAM" id="SSF48452">
    <property type="entry name" value="TPR-like"/>
    <property type="match status" value="1"/>
</dbReference>
<dbReference type="EMBL" id="BAABAB010000025">
    <property type="protein sequence ID" value="GAA3629475.1"/>
    <property type="molecule type" value="Genomic_DNA"/>
</dbReference>
<organism evidence="5 6">
    <name type="scientific">Microlunatus ginsengisoli</name>
    <dbReference type="NCBI Taxonomy" id="363863"/>
    <lineage>
        <taxon>Bacteria</taxon>
        <taxon>Bacillati</taxon>
        <taxon>Actinomycetota</taxon>
        <taxon>Actinomycetes</taxon>
        <taxon>Propionibacteriales</taxon>
        <taxon>Propionibacteriaceae</taxon>
        <taxon>Microlunatus</taxon>
    </lineage>
</organism>
<evidence type="ECO:0000259" key="3">
    <source>
        <dbReference type="SMART" id="SM00382"/>
    </source>
</evidence>
<comment type="caution">
    <text evidence="5">The sequence shown here is derived from an EMBL/GenBank/DDBJ whole genome shotgun (WGS) entry which is preliminary data.</text>
</comment>
<evidence type="ECO:0000256" key="1">
    <source>
        <dbReference type="ARBA" id="ARBA00023015"/>
    </source>
</evidence>
<proteinExistence type="predicted"/>
<feature type="domain" description="Bacterial transcriptional activator" evidence="4">
    <location>
        <begin position="99"/>
        <end position="244"/>
    </location>
</feature>
<dbReference type="InterPro" id="IPR005158">
    <property type="entry name" value="BTAD"/>
</dbReference>
<dbReference type="SMART" id="SM01043">
    <property type="entry name" value="BTAD"/>
    <property type="match status" value="1"/>
</dbReference>
<dbReference type="InterPro" id="IPR011990">
    <property type="entry name" value="TPR-like_helical_dom_sf"/>
</dbReference>
<dbReference type="InterPro" id="IPR051677">
    <property type="entry name" value="AfsR-DnrI-RedD_regulator"/>
</dbReference>
<dbReference type="Proteomes" id="UP001501490">
    <property type="component" value="Unassembled WGS sequence"/>
</dbReference>
<dbReference type="Gene3D" id="1.10.10.10">
    <property type="entry name" value="Winged helix-like DNA-binding domain superfamily/Winged helix DNA-binding domain"/>
    <property type="match status" value="1"/>
</dbReference>
<name>A0ABP7ACU1_9ACTN</name>
<dbReference type="SUPFAM" id="SSF46894">
    <property type="entry name" value="C-terminal effector domain of the bipartite response regulators"/>
    <property type="match status" value="1"/>
</dbReference>
<reference evidence="6" key="1">
    <citation type="journal article" date="2019" name="Int. J. Syst. Evol. Microbiol.">
        <title>The Global Catalogue of Microorganisms (GCM) 10K type strain sequencing project: providing services to taxonomists for standard genome sequencing and annotation.</title>
        <authorList>
            <consortium name="The Broad Institute Genomics Platform"/>
            <consortium name="The Broad Institute Genome Sequencing Center for Infectious Disease"/>
            <person name="Wu L."/>
            <person name="Ma J."/>
        </authorList>
    </citation>
    <scope>NUCLEOTIDE SEQUENCE [LARGE SCALE GENOMIC DNA]</scope>
    <source>
        <strain evidence="6">JCM 16929</strain>
    </source>
</reference>
<protein>
    <recommendedName>
        <fullName evidence="7">AAA family ATPase</fullName>
    </recommendedName>
</protein>
<keyword evidence="2" id="KW-0804">Transcription</keyword>
<dbReference type="InterPro" id="IPR016032">
    <property type="entry name" value="Sig_transdc_resp-reg_C-effctor"/>
</dbReference>
<dbReference type="Pfam" id="PF13191">
    <property type="entry name" value="AAA_16"/>
    <property type="match status" value="1"/>
</dbReference>
<keyword evidence="6" id="KW-1185">Reference proteome</keyword>
<dbReference type="Pfam" id="PF03704">
    <property type="entry name" value="BTAD"/>
    <property type="match status" value="1"/>
</dbReference>
<keyword evidence="1" id="KW-0805">Transcription regulation</keyword>
<evidence type="ECO:0008006" key="7">
    <source>
        <dbReference type="Google" id="ProtNLM"/>
    </source>
</evidence>
<evidence type="ECO:0000313" key="5">
    <source>
        <dbReference type="EMBL" id="GAA3629475.1"/>
    </source>
</evidence>
<dbReference type="SUPFAM" id="SSF52540">
    <property type="entry name" value="P-loop containing nucleoside triphosphate hydrolases"/>
    <property type="match status" value="1"/>
</dbReference>
<evidence type="ECO:0000313" key="6">
    <source>
        <dbReference type="Proteomes" id="UP001501490"/>
    </source>
</evidence>
<dbReference type="SMART" id="SM00382">
    <property type="entry name" value="AAA"/>
    <property type="match status" value="1"/>
</dbReference>
<sequence length="1029" mass="108150">MNRQRPARLGVRLLGAFALDGTDLADLRSRKARLVLAVLGLAEGAPVSNEALIDAVWPDDLPADPSRDLAVLVSRGRALVGADRLVRSTGGYALLADWWDRAECEALIRAAAGRRDAGDLGGARAAIDGALSLVRGPLLAHEPDAPWAAAARAATTALIAEARQIAAETALAAGQVGEAAAQARAALEHDPYDESAARILMRAQVGGGRPATALATYARLAERLADDLGVDPAPATRTLHEQILREEPVLETAAPQARPDPLFVGRDRELAGLDAALSESRSGARVVVVLGEPGAGKTALLERWAAAARRRGAIVLTARAEDHDLALQPVLDALAGYRAGRGSPPALGRPAEPADRGLPGPGATTAALQQRAFDDVGAVLDRIVCPHGLVLVVDDLQSADPRTRAWLGHILRRRAEHRLLVLGAANDPALALPPDAIRLALPPLDLADVRAMVGAARAAEVYARSGGNALLVTELSRSADDLPGTVRAAVAERLAATGEAATTLRTAAVLGPRIDLELLAGVLDTPALTVLDHLDEGVRRAFLVEHDAVLTFRHDLIRSAVAADTGGTRRSWIHRRAAAIIAERPDPAPQELIRHARLGGDVPTLVGGLVIAADLARARLDLPGADALLSEALAAANTPELHLRRARIRLARSDLDGADADAQAAMAGDSTGEALELRAWAARNRHDTATAIRLGTAGAAAATDPGIKASCLIAVALAHRGRGELRLTDDLLTEAAGLNPPTAVGMPAWTGILRVHQGRPAEALSRLEPLLGAEPDRGLQGYWVEHTLQMTAHAYGMVGRPAEALAVLDRLGLELDRRGTGVRYAGVTETYGSWILRNLGAPQATDLARAGLARAGSTEIWAQCHLDLADGLLRDGDLDEAAAHLREAVDATAERWFTNRWRFDQRADVLLARLALSAADPGAALEPATRVRDAAEDRGDRRYRAIGGVLLATALARAGQAYDAEDVRAQLAVLPQVAALEAWWLAADLAVATGSAEIRSQAAHWVDQLIVDAGEHGDALKRAARLLLG</sequence>
<dbReference type="InterPro" id="IPR036388">
    <property type="entry name" value="WH-like_DNA-bd_sf"/>
</dbReference>
<accession>A0ABP7ACU1</accession>
<dbReference type="InterPro" id="IPR041664">
    <property type="entry name" value="AAA_16"/>
</dbReference>
<evidence type="ECO:0000259" key="4">
    <source>
        <dbReference type="SMART" id="SM01043"/>
    </source>
</evidence>
<dbReference type="InterPro" id="IPR003593">
    <property type="entry name" value="AAA+_ATPase"/>
</dbReference>
<gene>
    <name evidence="5" type="ORF">GCM10022236_34710</name>
</gene>
<dbReference type="InterPro" id="IPR027417">
    <property type="entry name" value="P-loop_NTPase"/>
</dbReference>
<feature type="domain" description="AAA+ ATPase" evidence="3">
    <location>
        <begin position="283"/>
        <end position="445"/>
    </location>
</feature>